<feature type="compositionally biased region" description="Basic residues" evidence="1">
    <location>
        <begin position="117"/>
        <end position="126"/>
    </location>
</feature>
<evidence type="ECO:0000313" key="3">
    <source>
        <dbReference type="Proteomes" id="UP001146793"/>
    </source>
</evidence>
<protein>
    <submittedName>
        <fullName evidence="2">Uncharacterized protein</fullName>
    </submittedName>
</protein>
<comment type="caution">
    <text evidence="2">The sequence shown here is derived from an EMBL/GenBank/DDBJ whole genome shotgun (WGS) entry which is preliminary data.</text>
</comment>
<dbReference type="EMBL" id="JANTQA010000015">
    <property type="protein sequence ID" value="KAJ3448237.1"/>
    <property type="molecule type" value="Genomic_DNA"/>
</dbReference>
<name>A0AAV8A5Y9_9EUKA</name>
<dbReference type="AlphaFoldDB" id="A0AAV8A5Y9"/>
<dbReference type="Proteomes" id="UP001146793">
    <property type="component" value="Unassembled WGS sequence"/>
</dbReference>
<sequence>MSFVWKWIFSKKENNNDEVEVPNEVVEVIQKAKKDIKEIFDEEVILTNENFEEENEPETLDLEKRRQRKIEKFRETEDSNENQNEPNNERRTRFISVKEFQEKKDTQEFEREIHSLSKIKKNKSSIKNKNSDDEDDDQFKEF</sequence>
<evidence type="ECO:0000256" key="1">
    <source>
        <dbReference type="SAM" id="MobiDB-lite"/>
    </source>
</evidence>
<evidence type="ECO:0000313" key="2">
    <source>
        <dbReference type="EMBL" id="KAJ3448237.1"/>
    </source>
</evidence>
<feature type="region of interest" description="Disordered" evidence="1">
    <location>
        <begin position="71"/>
        <end position="97"/>
    </location>
</feature>
<feature type="compositionally biased region" description="Acidic residues" evidence="1">
    <location>
        <begin position="132"/>
        <end position="142"/>
    </location>
</feature>
<reference evidence="2" key="1">
    <citation type="submission" date="2022-08" db="EMBL/GenBank/DDBJ databases">
        <title>Novel sulphate-reducing endosymbionts in the free-living metamonad Anaeramoeba.</title>
        <authorList>
            <person name="Jerlstrom-Hultqvist J."/>
            <person name="Cepicka I."/>
            <person name="Gallot-Lavallee L."/>
            <person name="Salas-Leiva D."/>
            <person name="Curtis B.A."/>
            <person name="Zahonova K."/>
            <person name="Pipaliya S."/>
            <person name="Dacks J."/>
            <person name="Roger A.J."/>
        </authorList>
    </citation>
    <scope>NUCLEOTIDE SEQUENCE</scope>
    <source>
        <strain evidence="2">Busselton2</strain>
    </source>
</reference>
<proteinExistence type="predicted"/>
<feature type="region of interest" description="Disordered" evidence="1">
    <location>
        <begin position="117"/>
        <end position="142"/>
    </location>
</feature>
<accession>A0AAV8A5Y9</accession>
<gene>
    <name evidence="2" type="ORF">M0812_00715</name>
</gene>
<organism evidence="2 3">
    <name type="scientific">Anaeramoeba flamelloides</name>
    <dbReference type="NCBI Taxonomy" id="1746091"/>
    <lineage>
        <taxon>Eukaryota</taxon>
        <taxon>Metamonada</taxon>
        <taxon>Anaeramoebidae</taxon>
        <taxon>Anaeramoeba</taxon>
    </lineage>
</organism>